<keyword evidence="2" id="KW-1133">Transmembrane helix</keyword>
<evidence type="ECO:0008006" key="5">
    <source>
        <dbReference type="Google" id="ProtNLM"/>
    </source>
</evidence>
<dbReference type="EMBL" id="CP046173">
    <property type="protein sequence ID" value="QIS22883.1"/>
    <property type="molecule type" value="Genomic_DNA"/>
</dbReference>
<protein>
    <recommendedName>
        <fullName evidence="5">34 kDa antigenic protein</fullName>
    </recommendedName>
</protein>
<dbReference type="InterPro" id="IPR035166">
    <property type="entry name" value="DUF5336"/>
</dbReference>
<evidence type="ECO:0000256" key="2">
    <source>
        <dbReference type="SAM" id="Phobius"/>
    </source>
</evidence>
<feature type="transmembrane region" description="Helical" evidence="2">
    <location>
        <begin position="48"/>
        <end position="69"/>
    </location>
</feature>
<sequence>MSYPTGGSGYSGPAPTPSSAPSFGQPSAGGAGAGSAAAPEASGKGLSFYLAIGTAALGVINFLLGFTSYATQKGYDAGMGVRIPETSASFFKTAGVSPLLVFLLLGGLLAGLSLLPKQNWTGVAAAASAAGFLGLLFQTFSLPDNISAAWGAWVVIFLGLVQTAAAVIALLFQIGILSEPAPKPAAAQGGFGAPGSYGQQPGYGQAQSGQQPAAYGQAAQPGQQASYGQFGQQPYGQAQQASYGQYGQQQYGQQPGQQYGQQPYGQQAQQPYGQQYGAQSAYGTQQRPQQAAADENAATQNFGAQSAQPQYGSLNLGNQGAAQGQPFGGEQSANPSGDATKAFRPEDDQK</sequence>
<organism evidence="3 4">
    <name type="scientific">Nocardia terpenica</name>
    <dbReference type="NCBI Taxonomy" id="455432"/>
    <lineage>
        <taxon>Bacteria</taxon>
        <taxon>Bacillati</taxon>
        <taxon>Actinomycetota</taxon>
        <taxon>Actinomycetes</taxon>
        <taxon>Mycobacteriales</taxon>
        <taxon>Nocardiaceae</taxon>
        <taxon>Nocardia</taxon>
    </lineage>
</organism>
<feature type="region of interest" description="Disordered" evidence="1">
    <location>
        <begin position="1"/>
        <end position="27"/>
    </location>
</feature>
<feature type="compositionally biased region" description="Low complexity" evidence="1">
    <location>
        <begin position="11"/>
        <end position="26"/>
    </location>
</feature>
<dbReference type="RefSeq" id="WP_167490273.1">
    <property type="nucleotide sequence ID" value="NZ_CP046173.1"/>
</dbReference>
<feature type="compositionally biased region" description="Polar residues" evidence="1">
    <location>
        <begin position="297"/>
        <end position="322"/>
    </location>
</feature>
<feature type="transmembrane region" description="Helical" evidence="2">
    <location>
        <begin position="90"/>
        <end position="114"/>
    </location>
</feature>
<feature type="region of interest" description="Disordered" evidence="1">
    <location>
        <begin position="238"/>
        <end position="350"/>
    </location>
</feature>
<gene>
    <name evidence="3" type="ORF">F6W96_35640</name>
</gene>
<dbReference type="Proteomes" id="UP000500953">
    <property type="component" value="Chromosome"/>
</dbReference>
<reference evidence="3 4" key="1">
    <citation type="journal article" date="2019" name="ACS Chem. Biol.">
        <title>Identification and Mobilization of a Cryptic Antibiotic Biosynthesis Gene Locus from a Human-Pathogenic Nocardia Isolate.</title>
        <authorList>
            <person name="Herisse M."/>
            <person name="Ishida K."/>
            <person name="Porter J.L."/>
            <person name="Howden B."/>
            <person name="Hertweck C."/>
            <person name="Stinear T.P."/>
            <person name="Pidot S.J."/>
        </authorList>
    </citation>
    <scope>NUCLEOTIDE SEQUENCE [LARGE SCALE GENOMIC DNA]</scope>
    <source>
        <strain evidence="3 4">AUSMDU00012715</strain>
    </source>
</reference>
<dbReference type="Pfam" id="PF17270">
    <property type="entry name" value="DUF5336"/>
    <property type="match status" value="1"/>
</dbReference>
<evidence type="ECO:0000313" key="4">
    <source>
        <dbReference type="Proteomes" id="UP000500953"/>
    </source>
</evidence>
<evidence type="ECO:0000256" key="1">
    <source>
        <dbReference type="SAM" id="MobiDB-lite"/>
    </source>
</evidence>
<keyword evidence="2" id="KW-0812">Transmembrane</keyword>
<feature type="transmembrane region" description="Helical" evidence="2">
    <location>
        <begin position="120"/>
        <end position="137"/>
    </location>
</feature>
<feature type="compositionally biased region" description="Basic and acidic residues" evidence="1">
    <location>
        <begin position="341"/>
        <end position="350"/>
    </location>
</feature>
<accession>A0A6G9ZD04</accession>
<feature type="region of interest" description="Disordered" evidence="1">
    <location>
        <begin position="198"/>
        <end position="218"/>
    </location>
</feature>
<name>A0A6G9ZD04_9NOCA</name>
<feature type="compositionally biased region" description="Low complexity" evidence="1">
    <location>
        <begin position="238"/>
        <end position="286"/>
    </location>
</feature>
<feature type="transmembrane region" description="Helical" evidence="2">
    <location>
        <begin position="149"/>
        <end position="172"/>
    </location>
</feature>
<evidence type="ECO:0000313" key="3">
    <source>
        <dbReference type="EMBL" id="QIS22883.1"/>
    </source>
</evidence>
<proteinExistence type="predicted"/>
<keyword evidence="2" id="KW-0472">Membrane</keyword>
<dbReference type="AlphaFoldDB" id="A0A6G9ZD04"/>
<feature type="compositionally biased region" description="Gly residues" evidence="1">
    <location>
        <begin position="1"/>
        <end position="10"/>
    </location>
</feature>